<dbReference type="RefSeq" id="WP_376921193.1">
    <property type="nucleotide sequence ID" value="NZ_JBHRSW010000047.1"/>
</dbReference>
<accession>A0ABV7FXB7</accession>
<sequence>MCTYQRVSWGYWLKVLISFFTGIVLVVCTAYASPNTHTSFTKNEAFSQLLDEIWEYELTEFPSLARSQNLRPSAPIIDISPEAIRLREKNFTDYLTQLNELTESTLNDSEKISLYMQRYRLQNYLDEITYKAFRVPLTSEYGFHSSVASTASNFQVSTPQDIRDYVAFLQAIPAYFSQNIAYMKAGLATGHVQPKAVLQAYEESISPYTQENYKEHPFLNPIISYGEKKLTHQELDAIVQAIKSAAKAYEDFYDFFVNEYRPNAKNNIAATSWPAGKAYYENRIRYYTTSDLSAKEIHKIGIEEVSRIRSEMKSIVEGLNFDGDISDFIRFLRTDSRFYASTPKELIVTASYIAKQMDAKLPQLFYKMPRTPYGVAPVPDSIAPKYTTGRYISPRRDDQPGYYWVNTYALDKRPKYALPALTLHEAVPGHHFQISLAAEMDDLPNVRRSTYISAFGEGWGLYAEFLGLEVGMYEDPYDNFGRLSYEMWRACRLVVDTGMHVFGWTREEALNYMLENTALSEHNVRTEIDRYISWPAQALSYKIGEIKIKSLRNQAEQALGKNFDLRAFHDAILANGSVPLFVLEKQIQAFIDTKR</sequence>
<dbReference type="InterPro" id="IPR010281">
    <property type="entry name" value="DUF885"/>
</dbReference>
<dbReference type="PANTHER" id="PTHR33361:SF2">
    <property type="entry name" value="DUF885 DOMAIN-CONTAINING PROTEIN"/>
    <property type="match status" value="1"/>
</dbReference>
<evidence type="ECO:0000313" key="3">
    <source>
        <dbReference type="Proteomes" id="UP001595478"/>
    </source>
</evidence>
<keyword evidence="1" id="KW-0472">Membrane</keyword>
<dbReference type="Proteomes" id="UP001595478">
    <property type="component" value="Unassembled WGS sequence"/>
</dbReference>
<comment type="caution">
    <text evidence="2">The sequence shown here is derived from an EMBL/GenBank/DDBJ whole genome shotgun (WGS) entry which is preliminary data.</text>
</comment>
<reference evidence="3" key="1">
    <citation type="journal article" date="2019" name="Int. J. Syst. Evol. Microbiol.">
        <title>The Global Catalogue of Microorganisms (GCM) 10K type strain sequencing project: providing services to taxonomists for standard genome sequencing and annotation.</title>
        <authorList>
            <consortium name="The Broad Institute Genomics Platform"/>
            <consortium name="The Broad Institute Genome Sequencing Center for Infectious Disease"/>
            <person name="Wu L."/>
            <person name="Ma J."/>
        </authorList>
    </citation>
    <scope>NUCLEOTIDE SEQUENCE [LARGE SCALE GENOMIC DNA]</scope>
    <source>
        <strain evidence="3">KCTC 52473</strain>
    </source>
</reference>
<dbReference type="Pfam" id="PF05960">
    <property type="entry name" value="DUF885"/>
    <property type="match status" value="1"/>
</dbReference>
<name>A0ABV7FXB7_9ALTE</name>
<dbReference type="PANTHER" id="PTHR33361">
    <property type="entry name" value="GLR0591 PROTEIN"/>
    <property type="match status" value="1"/>
</dbReference>
<organism evidence="2 3">
    <name type="scientific">Agaribacter flavus</name>
    <dbReference type="NCBI Taxonomy" id="1902781"/>
    <lineage>
        <taxon>Bacteria</taxon>
        <taxon>Pseudomonadati</taxon>
        <taxon>Pseudomonadota</taxon>
        <taxon>Gammaproteobacteria</taxon>
        <taxon>Alteromonadales</taxon>
        <taxon>Alteromonadaceae</taxon>
        <taxon>Agaribacter</taxon>
    </lineage>
</organism>
<keyword evidence="1" id="KW-1133">Transmembrane helix</keyword>
<dbReference type="EMBL" id="JBHRSW010000047">
    <property type="protein sequence ID" value="MFC3123071.1"/>
    <property type="molecule type" value="Genomic_DNA"/>
</dbReference>
<feature type="transmembrane region" description="Helical" evidence="1">
    <location>
        <begin position="12"/>
        <end position="32"/>
    </location>
</feature>
<keyword evidence="3" id="KW-1185">Reference proteome</keyword>
<evidence type="ECO:0000256" key="1">
    <source>
        <dbReference type="SAM" id="Phobius"/>
    </source>
</evidence>
<gene>
    <name evidence="2" type="ORF">ACFOHL_15725</name>
</gene>
<proteinExistence type="predicted"/>
<keyword evidence="1" id="KW-0812">Transmembrane</keyword>
<evidence type="ECO:0000313" key="2">
    <source>
        <dbReference type="EMBL" id="MFC3123071.1"/>
    </source>
</evidence>
<protein>
    <submittedName>
        <fullName evidence="2">DUF885 domain-containing protein</fullName>
    </submittedName>
</protein>